<feature type="compositionally biased region" description="Low complexity" evidence="2">
    <location>
        <begin position="343"/>
        <end position="356"/>
    </location>
</feature>
<evidence type="ECO:0000256" key="3">
    <source>
        <dbReference type="SAM" id="Phobius"/>
    </source>
</evidence>
<evidence type="ECO:0000313" key="5">
    <source>
        <dbReference type="EMBL" id="TQF02168.1"/>
    </source>
</evidence>
<dbReference type="AlphaFoldDB" id="A0A540VZJ0"/>
<dbReference type="Gene3D" id="3.10.350.10">
    <property type="entry name" value="LysM domain"/>
    <property type="match status" value="2"/>
</dbReference>
<feature type="compositionally biased region" description="Pro residues" evidence="2">
    <location>
        <begin position="321"/>
        <end position="342"/>
    </location>
</feature>
<feature type="compositionally biased region" description="Pro residues" evidence="2">
    <location>
        <begin position="915"/>
        <end position="944"/>
    </location>
</feature>
<name>A0A540VZJ0_9ACTN</name>
<feature type="region of interest" description="Disordered" evidence="2">
    <location>
        <begin position="844"/>
        <end position="946"/>
    </location>
</feature>
<feature type="transmembrane region" description="Helical" evidence="3">
    <location>
        <begin position="55"/>
        <end position="79"/>
    </location>
</feature>
<keyword evidence="1" id="KW-0902">Two-component regulatory system</keyword>
<dbReference type="GO" id="GO:0000160">
    <property type="term" value="P:phosphorelay signal transduction system"/>
    <property type="evidence" value="ECO:0007669"/>
    <property type="project" value="UniProtKB-KW"/>
</dbReference>
<dbReference type="Pfam" id="PF01476">
    <property type="entry name" value="LysM"/>
    <property type="match status" value="2"/>
</dbReference>
<dbReference type="CDD" id="cd00118">
    <property type="entry name" value="LysM"/>
    <property type="match status" value="2"/>
</dbReference>
<comment type="caution">
    <text evidence="5">The sequence shown here is derived from an EMBL/GenBank/DDBJ whole genome shotgun (WGS) entry which is preliminary data.</text>
</comment>
<dbReference type="InterPro" id="IPR052196">
    <property type="entry name" value="Bact_Kbp"/>
</dbReference>
<dbReference type="SUPFAM" id="SSF48452">
    <property type="entry name" value="TPR-like"/>
    <property type="match status" value="1"/>
</dbReference>
<dbReference type="PANTHER" id="PTHR34700:SF4">
    <property type="entry name" value="PHAGE-LIKE ELEMENT PBSX PROTEIN XKDP"/>
    <property type="match status" value="1"/>
</dbReference>
<dbReference type="InterPro" id="IPR011990">
    <property type="entry name" value="TPR-like_helical_dom_sf"/>
</dbReference>
<dbReference type="OrthoDB" id="8444614at2"/>
<keyword evidence="3" id="KW-0812">Transmembrane</keyword>
<dbReference type="InterPro" id="IPR018392">
    <property type="entry name" value="LysM"/>
</dbReference>
<dbReference type="SMART" id="SM00257">
    <property type="entry name" value="LysM"/>
    <property type="match status" value="2"/>
</dbReference>
<reference evidence="5 6" key="1">
    <citation type="submission" date="2019-06" db="EMBL/GenBank/DDBJ databases">
        <title>Description of Kitasatospora acidophila sp. nov. isolated from pine grove soil, and reclassification of Streptomyces novaecaesareae to Kitasatospora novaeceasareae comb. nov.</title>
        <authorList>
            <person name="Kim M.J."/>
        </authorList>
    </citation>
    <scope>NUCLEOTIDE SEQUENCE [LARGE SCALE GENOMIC DNA]</scope>
    <source>
        <strain evidence="5 6">MMS16-CNU292</strain>
    </source>
</reference>
<dbReference type="PANTHER" id="PTHR34700">
    <property type="entry name" value="POTASSIUM BINDING PROTEIN KBP"/>
    <property type="match status" value="1"/>
</dbReference>
<feature type="compositionally biased region" description="Pro residues" evidence="2">
    <location>
        <begin position="845"/>
        <end position="881"/>
    </location>
</feature>
<sequence length="1213" mass="124571">MRALPTALGALLVLAVLLVGVPAALLYGTQAVSAMGGVGHQDIGQLLTSPDDGRLFLWALVAIGWLGWGCFALSVLLEIPAQLRGRVVRRLPAFGWSQRLAGGLVGAVIALLPVAGGAFAATASPAQLSAATAPAQLASAAQQAALTTAAATTAAPAADPGPQAPTYTVKDSRPADSLWSIAEHQLGSGDRWQEIAKLNAGRVMDGSGTVFDADRPIQPGWRLLMPADAKPDAASAPASTTATAPAGGSGGSGGARHATATVRPGDTLSAIALREMGSSDAWPQLFDANKGVTAPDGEKLTDPNTLEPGMVLTIPGAAPTQPAPAPSPVAPSQPAPAQPAPAQPAQGSPAPGSATPQGGSAPSAPAGRDVSPHPAPHLTPPPQVAAHPGGPVEDAKSSYTAALAASGIGVLLAAVLIGAVAHRRGQQQRNRRPRRRIPMPALPAATFEAELKARQSSTGLDLLNRSLRTLGRNVSRTGKRLPPLAAVRVTNGGVVELHLAAAAVPIAPFRAAHAANVWWCAGDSDDLLSAEQAAKVPAPYPALVTLGTAPDGAAVLADLETIRLMHLSGHPDDARAVLRTIALELAHSPLADNLNLHLIGFPEELPVSDTVADRVHRYPTLAEALAELGPRIDEARGALVNVGAAHPRDARSRGEADEAWVPDIVLSAQPPTGDVPSELGRLLDGRPRTCLAVISRAPERGAGPVARWTLPSTGAVVLPGLHLSVQLQRLTEEQFAHWSELLSTTAATAEEEAPAWTYDGDEIEPAELPKPVPVLAGVAAGTASFVGGSLPDGPSESGPKLIARLIGTGSSPFASLDPAGAGGAKRPGRQADAPVIENLPALVATPPPLDVMPPAAPQPPAGAQPPTDLLPPAEPLPPADPQLPADAAPPVDVPTETADTAEPVPTHETAQAAPPADPRMPFRPEPIPATDPAPTPPDGTPPGGTPLAARTDADDLLAILRSPEAHAIRTTPRVRLLGPVDVLGATGPAQPGDLPALTEAAAFLALNPGADPAAVQRALHPGDHARPDHPAAATVGELAAWFGGDPDGRAFLRRDELENCSFAPTVTCDWDEFRSLYRRGMRSTSTTADAALAHALALVRGAPFAETPATGYGWAEATRQDMLAAIIDTAHELAARRLQYGDHRSAEAAVFRGLAVAPDVELLHRDLFYAYASAGARDQLLKAVNRLDALSRRTGRSLDPDTVALLRDLLSNP</sequence>
<keyword evidence="3" id="KW-1133">Transmembrane helix</keyword>
<keyword evidence="6" id="KW-1185">Reference proteome</keyword>
<dbReference type="InterPro" id="IPR036779">
    <property type="entry name" value="LysM_dom_sf"/>
</dbReference>
<proteinExistence type="predicted"/>
<dbReference type="EMBL" id="VIGB01000003">
    <property type="protein sequence ID" value="TQF02168.1"/>
    <property type="molecule type" value="Genomic_DNA"/>
</dbReference>
<feature type="compositionally biased region" description="Low complexity" evidence="2">
    <location>
        <begin position="229"/>
        <end position="246"/>
    </location>
</feature>
<feature type="transmembrane region" description="Helical" evidence="3">
    <location>
        <begin position="100"/>
        <end position="121"/>
    </location>
</feature>
<evidence type="ECO:0000259" key="4">
    <source>
        <dbReference type="PROSITE" id="PS51782"/>
    </source>
</evidence>
<evidence type="ECO:0000256" key="1">
    <source>
        <dbReference type="ARBA" id="ARBA00023012"/>
    </source>
</evidence>
<dbReference type="PROSITE" id="PS51782">
    <property type="entry name" value="LYSM"/>
    <property type="match status" value="1"/>
</dbReference>
<organism evidence="5 6">
    <name type="scientific">Kitasatospora acidiphila</name>
    <dbReference type="NCBI Taxonomy" id="2567942"/>
    <lineage>
        <taxon>Bacteria</taxon>
        <taxon>Bacillati</taxon>
        <taxon>Actinomycetota</taxon>
        <taxon>Actinomycetes</taxon>
        <taxon>Kitasatosporales</taxon>
        <taxon>Streptomycetaceae</taxon>
        <taxon>Kitasatospora</taxon>
    </lineage>
</organism>
<dbReference type="Pfam" id="PF03704">
    <property type="entry name" value="BTAD"/>
    <property type="match status" value="1"/>
</dbReference>
<evidence type="ECO:0000256" key="2">
    <source>
        <dbReference type="SAM" id="MobiDB-lite"/>
    </source>
</evidence>
<evidence type="ECO:0000313" key="6">
    <source>
        <dbReference type="Proteomes" id="UP000319103"/>
    </source>
</evidence>
<feature type="region of interest" description="Disordered" evidence="2">
    <location>
        <begin position="287"/>
        <end position="395"/>
    </location>
</feature>
<protein>
    <submittedName>
        <fullName evidence="5">LysM peptidoglycan-binding domain-containing protein</fullName>
    </submittedName>
</protein>
<dbReference type="Proteomes" id="UP000319103">
    <property type="component" value="Unassembled WGS sequence"/>
</dbReference>
<gene>
    <name evidence="5" type="ORF">E6W39_07640</name>
</gene>
<accession>A0A540VZJ0</accession>
<dbReference type="Gene3D" id="1.25.40.10">
    <property type="entry name" value="Tetratricopeptide repeat domain"/>
    <property type="match status" value="1"/>
</dbReference>
<keyword evidence="3" id="KW-0472">Membrane</keyword>
<dbReference type="SMART" id="SM01043">
    <property type="entry name" value="BTAD"/>
    <property type="match status" value="1"/>
</dbReference>
<feature type="compositionally biased region" description="Low complexity" evidence="2">
    <location>
        <begin position="882"/>
        <end position="896"/>
    </location>
</feature>
<feature type="domain" description="LysM" evidence="4">
    <location>
        <begin position="258"/>
        <end position="314"/>
    </location>
</feature>
<dbReference type="InterPro" id="IPR005158">
    <property type="entry name" value="BTAD"/>
</dbReference>
<feature type="region of interest" description="Disordered" evidence="2">
    <location>
        <begin position="229"/>
        <end position="261"/>
    </location>
</feature>
<dbReference type="RefSeq" id="WP_141632870.1">
    <property type="nucleotide sequence ID" value="NZ_VIGB01000003.1"/>
</dbReference>
<feature type="compositionally biased region" description="Pro residues" evidence="2">
    <location>
        <begin position="373"/>
        <end position="383"/>
    </location>
</feature>